<gene>
    <name evidence="2" type="ORF">MetfoDRAFT_0401</name>
</gene>
<protein>
    <submittedName>
        <fullName evidence="2">PKD domain containing protein</fullName>
    </submittedName>
</protein>
<dbReference type="EMBL" id="AGJL01000007">
    <property type="protein sequence ID" value="EHP88509.1"/>
    <property type="molecule type" value="Genomic_DNA"/>
</dbReference>
<dbReference type="Pfam" id="PF18911">
    <property type="entry name" value="PKD_4"/>
    <property type="match status" value="1"/>
</dbReference>
<feature type="domain" description="PKD" evidence="1">
    <location>
        <begin position="732"/>
        <end position="809"/>
    </location>
</feature>
<dbReference type="Gene3D" id="3.40.50.12090">
    <property type="match status" value="1"/>
</dbReference>
<sequence length="1130" mass="123215">MKTLPMILSILLVLGVLPLSFASDENVAIVVSTPADAIVAAPYAKAMGYLLVYTPTDELSDNAKRELERNNINKVIIVGGPVAVSNNVENELKSDLKLKIERIWGETRVETSQKVFETLIKEKPEITKNIVITEGFNENVSPVAVSFNAPILYYAPGKENKTIETLKLVKDAENVIIIGTTVPPKVKDIASSIAKKTIIATGKDDTVIKTALSYVAKINPNVKNEEVAVVYSEIDKDPILDAIMNFVEGRVNAIVPLPEKSRDTIEKIIGKIATFTSKISIACDVPSVSDIISSIASKTDITTVSTVTPTFAKSVTTKYRPPVVVDNKPTINKFDISTDGLKTAFTINVSDDNGLKKIVLTYGDGTKFEKEISGTSYSLNISRNYLMQGVYTATLTVYDNKDQANTASKSVNLRYFDITPEHISKTILSGNINESIPITIKNYQNKTISINAISPTGLNVSINNNSINTTGSVICRIINTSALTSGKAYQAKVVFALDKHPEINKTFVLDIIIPKIENKTTTSGKTVSLQIVNTTVAENTSIEINDNTTNAFIVNTTVGDKSIDIIIPTTNTSDTSTIENTTIHLENIKEVLERAEKVKNTSTLTEETIRPVVIASKDVNNVSVDVKNVTIDETKNEATINTEISFNKSTNDTYVVVAIPVGNNSVSKVYKEGLGTIPEYDGTGTQINYFRYDATNGILTLFLKDDPLVSITLSVKVVNQPPVISYTYIEDGLNVLINASESYDPEGKTLTFKWLAPGNQSVSYLEDGKTINITYPKSGTYDITLIVSDGVYEVSSVITVSVTQPVAEKPAIKVIANGKTIEFAGQSDNTLTISTPHTIKFPTIDATVNVVDKEDTEKGVRIYFKDNESVESIIKAMNVFNKIAYDEEGVNITYYNPEMKGKNVSLIIIPDRNEFRNAMNKLLNGDATKFFELLNNSYGTTTVDSNGYAKFTITANSSHKDDIVLILDNESYIDNTYAKILAVGGFEVMKYNMTLTFNGTDVFNTTTYIISLNDTPSNPVRYGLAMINKNVGITLDVIGTNPNNNLFNVSVVGNNGSEIVVENNDFITLSASKINDIIGTIFTPDTASATYSSIITNSTVSLDLNNVSDAYVIGIAYDTVDKKIVAVEQQ</sequence>
<dbReference type="CDD" id="cd00146">
    <property type="entry name" value="PKD"/>
    <property type="match status" value="1"/>
</dbReference>
<dbReference type="RefSeq" id="WP_007043847.1">
    <property type="nucleotide sequence ID" value="NZ_AGJL01000007.1"/>
</dbReference>
<dbReference type="OrthoDB" id="60689at2157"/>
<evidence type="ECO:0000313" key="2">
    <source>
        <dbReference type="EMBL" id="EHP88509.1"/>
    </source>
</evidence>
<dbReference type="InterPro" id="IPR013783">
    <property type="entry name" value="Ig-like_fold"/>
</dbReference>
<dbReference type="InterPro" id="IPR007253">
    <property type="entry name" value="Cell_wall-bd_2"/>
</dbReference>
<comment type="caution">
    <text evidence="2">The sequence shown here is derived from an EMBL/GenBank/DDBJ whole genome shotgun (WGS) entry which is preliminary data.</text>
</comment>
<dbReference type="AlphaFoldDB" id="H1KX78"/>
<dbReference type="SMART" id="SM00089">
    <property type="entry name" value="PKD"/>
    <property type="match status" value="2"/>
</dbReference>
<keyword evidence="3" id="KW-1185">Reference proteome</keyword>
<dbReference type="InterPro" id="IPR035986">
    <property type="entry name" value="PKD_dom_sf"/>
</dbReference>
<dbReference type="InterPro" id="IPR000601">
    <property type="entry name" value="PKD_dom"/>
</dbReference>
<dbReference type="Gene3D" id="2.60.40.10">
    <property type="entry name" value="Immunoglobulins"/>
    <property type="match status" value="2"/>
</dbReference>
<reference evidence="2 3" key="1">
    <citation type="submission" date="2011-09" db="EMBL/GenBank/DDBJ databases">
        <title>The draft genome of Methanotorris formicicus Mc-S-70.</title>
        <authorList>
            <consortium name="US DOE Joint Genome Institute (JGI-PGF)"/>
            <person name="Lucas S."/>
            <person name="Han J."/>
            <person name="Lapidus A."/>
            <person name="Cheng J.-F."/>
            <person name="Goodwin L."/>
            <person name="Pitluck S."/>
            <person name="Peters L."/>
            <person name="Land M.L."/>
            <person name="Hauser L."/>
            <person name="Sieprawska-Lupa M."/>
            <person name="Takai K."/>
            <person name="Miyazaki J."/>
            <person name="Whitman W."/>
            <person name="Woyke T.J."/>
        </authorList>
    </citation>
    <scope>NUCLEOTIDE SEQUENCE [LARGE SCALE GENOMIC DNA]</scope>
    <source>
        <strain evidence="2 3">Mc-S-70</strain>
    </source>
</reference>
<dbReference type="Proteomes" id="UP000003706">
    <property type="component" value="Unassembled WGS sequence"/>
</dbReference>
<proteinExistence type="predicted"/>
<dbReference type="InterPro" id="IPR022409">
    <property type="entry name" value="PKD/Chitinase_dom"/>
</dbReference>
<dbReference type="Pfam" id="PF00801">
    <property type="entry name" value="PKD"/>
    <property type="match status" value="1"/>
</dbReference>
<dbReference type="STRING" id="647171.MetfoDRAFT_0401"/>
<dbReference type="Pfam" id="PF04122">
    <property type="entry name" value="CW_binding_2"/>
    <property type="match status" value="1"/>
</dbReference>
<evidence type="ECO:0000313" key="3">
    <source>
        <dbReference type="Proteomes" id="UP000003706"/>
    </source>
</evidence>
<accession>H1KX78</accession>
<dbReference type="SUPFAM" id="SSF49299">
    <property type="entry name" value="PKD domain"/>
    <property type="match status" value="2"/>
</dbReference>
<organism evidence="2 3">
    <name type="scientific">Methanotorris formicicus Mc-S-70</name>
    <dbReference type="NCBI Taxonomy" id="647171"/>
    <lineage>
        <taxon>Archaea</taxon>
        <taxon>Methanobacteriati</taxon>
        <taxon>Methanobacteriota</taxon>
        <taxon>Methanomada group</taxon>
        <taxon>Methanococci</taxon>
        <taxon>Methanococcales</taxon>
        <taxon>Methanocaldococcaceae</taxon>
        <taxon>Methanotorris</taxon>
    </lineage>
</organism>
<evidence type="ECO:0000259" key="1">
    <source>
        <dbReference type="PROSITE" id="PS50093"/>
    </source>
</evidence>
<dbReference type="PATRIC" id="fig|647171.4.peg.395"/>
<dbReference type="PROSITE" id="PS50093">
    <property type="entry name" value="PKD"/>
    <property type="match status" value="1"/>
</dbReference>
<name>H1KX78_9EURY</name>